<evidence type="ECO:0000313" key="3">
    <source>
        <dbReference type="EMBL" id="OWV10175.1"/>
    </source>
</evidence>
<reference evidence="3 4" key="1">
    <citation type="submission" date="2017-03" db="EMBL/GenBank/DDBJ databases">
        <title>Whole genome sequence of Micromonospora wenchangensis, isolated from mangrove soil.</title>
        <authorList>
            <person name="Yang H."/>
        </authorList>
    </citation>
    <scope>NUCLEOTIDE SEQUENCE [LARGE SCALE GENOMIC DNA]</scope>
    <source>
        <strain evidence="3 4">CCTCC AA 2012002</strain>
    </source>
</reference>
<feature type="transmembrane region" description="Helical" evidence="2">
    <location>
        <begin position="194"/>
        <end position="214"/>
    </location>
</feature>
<keyword evidence="2" id="KW-1133">Transmembrane helix</keyword>
<dbReference type="Proteomes" id="UP000197174">
    <property type="component" value="Unassembled WGS sequence"/>
</dbReference>
<keyword evidence="2" id="KW-0472">Membrane</keyword>
<dbReference type="RefSeq" id="WP_088643091.1">
    <property type="nucleotide sequence ID" value="NZ_MZMV01000009.1"/>
</dbReference>
<protein>
    <submittedName>
        <fullName evidence="3">Uncharacterized protein</fullName>
    </submittedName>
</protein>
<feature type="region of interest" description="Disordered" evidence="1">
    <location>
        <begin position="62"/>
        <end position="102"/>
    </location>
</feature>
<keyword evidence="4" id="KW-1185">Reference proteome</keyword>
<evidence type="ECO:0000256" key="1">
    <source>
        <dbReference type="SAM" id="MobiDB-lite"/>
    </source>
</evidence>
<keyword evidence="2" id="KW-0812">Transmembrane</keyword>
<dbReference type="EMBL" id="MZMV01000009">
    <property type="protein sequence ID" value="OWV10175.1"/>
    <property type="molecule type" value="Genomic_DNA"/>
</dbReference>
<dbReference type="AlphaFoldDB" id="A0A246RQI5"/>
<sequence>MAGYDEYAAAVRQLSARIREGERGAVAEAERRRTLHAGVTQLGQRLAAQEQRLAQLAATAGLPAVPDPAPGPGSAPGVGTAPGSAPGSAVPPGSAVSPGSATGTGAVAGTGVAGGSGVDGDPAVVLAEAGRLVDEVDRLGQQAEALAQRPALLPTWSPTARAVAVYVGCAAVGALVMLLLVVANGIGVVDGITLGALTCAGLPLISFVAGWLILGRWGRPALATTDPPRYAPLGFFICAVAVPLAYCVTLLVFRLVR</sequence>
<accession>A0A246RQI5</accession>
<feature type="transmembrane region" description="Helical" evidence="2">
    <location>
        <begin position="163"/>
        <end position="182"/>
    </location>
</feature>
<feature type="compositionally biased region" description="Low complexity" evidence="1">
    <location>
        <begin position="75"/>
        <end position="102"/>
    </location>
</feature>
<proteinExistence type="predicted"/>
<evidence type="ECO:0000313" key="4">
    <source>
        <dbReference type="Proteomes" id="UP000197174"/>
    </source>
</evidence>
<feature type="transmembrane region" description="Helical" evidence="2">
    <location>
        <begin position="234"/>
        <end position="256"/>
    </location>
</feature>
<evidence type="ECO:0000256" key="2">
    <source>
        <dbReference type="SAM" id="Phobius"/>
    </source>
</evidence>
<dbReference type="OrthoDB" id="3403535at2"/>
<gene>
    <name evidence="3" type="ORF">B5D80_07750</name>
</gene>
<name>A0A246RQI5_9ACTN</name>
<organism evidence="3 4">
    <name type="scientific">Micromonospora wenchangensis</name>
    <dbReference type="NCBI Taxonomy" id="1185415"/>
    <lineage>
        <taxon>Bacteria</taxon>
        <taxon>Bacillati</taxon>
        <taxon>Actinomycetota</taxon>
        <taxon>Actinomycetes</taxon>
        <taxon>Micromonosporales</taxon>
        <taxon>Micromonosporaceae</taxon>
        <taxon>Micromonospora</taxon>
    </lineage>
</organism>
<comment type="caution">
    <text evidence="3">The sequence shown here is derived from an EMBL/GenBank/DDBJ whole genome shotgun (WGS) entry which is preliminary data.</text>
</comment>